<proteinExistence type="predicted"/>
<keyword evidence="2" id="KW-1185">Reference proteome</keyword>
<protein>
    <submittedName>
        <fullName evidence="1">Uncharacterized protein</fullName>
    </submittedName>
</protein>
<dbReference type="AlphaFoldDB" id="A0A402BHP0"/>
<evidence type="ECO:0000313" key="1">
    <source>
        <dbReference type="EMBL" id="GCE30931.1"/>
    </source>
</evidence>
<dbReference type="Proteomes" id="UP000287171">
    <property type="component" value="Unassembled WGS sequence"/>
</dbReference>
<name>A0A402BHP0_9CHLR</name>
<gene>
    <name evidence="1" type="ORF">KDA_64150</name>
</gene>
<dbReference type="EMBL" id="BIFT01000002">
    <property type="protein sequence ID" value="GCE30931.1"/>
    <property type="molecule type" value="Genomic_DNA"/>
</dbReference>
<comment type="caution">
    <text evidence="1">The sequence shown here is derived from an EMBL/GenBank/DDBJ whole genome shotgun (WGS) entry which is preliminary data.</text>
</comment>
<sequence length="56" mass="6103">MPWSQNNYEAGLHQSTAGIPAVLAVNCIDFIMIGAEHAHMQYGIRYVGGKRVDITG</sequence>
<reference evidence="2" key="1">
    <citation type="submission" date="2018-12" db="EMBL/GenBank/DDBJ databases">
        <title>Tengunoibacter tsumagoiensis gen. nov., sp. nov., Dictyobacter kobayashii sp. nov., D. alpinus sp. nov., and D. joshuensis sp. nov. and description of Dictyobacteraceae fam. nov. within the order Ktedonobacterales isolated from Tengu-no-mugimeshi.</title>
        <authorList>
            <person name="Wang C.M."/>
            <person name="Zheng Y."/>
            <person name="Sakai Y."/>
            <person name="Toyoda A."/>
            <person name="Minakuchi Y."/>
            <person name="Abe K."/>
            <person name="Yokota A."/>
            <person name="Yabe S."/>
        </authorList>
    </citation>
    <scope>NUCLEOTIDE SEQUENCE [LARGE SCALE GENOMIC DNA]</scope>
    <source>
        <strain evidence="2">Uno16</strain>
    </source>
</reference>
<accession>A0A402BHP0</accession>
<evidence type="ECO:0000313" key="2">
    <source>
        <dbReference type="Proteomes" id="UP000287171"/>
    </source>
</evidence>
<organism evidence="1 2">
    <name type="scientific">Dictyobacter alpinus</name>
    <dbReference type="NCBI Taxonomy" id="2014873"/>
    <lineage>
        <taxon>Bacteria</taxon>
        <taxon>Bacillati</taxon>
        <taxon>Chloroflexota</taxon>
        <taxon>Ktedonobacteria</taxon>
        <taxon>Ktedonobacterales</taxon>
        <taxon>Dictyobacteraceae</taxon>
        <taxon>Dictyobacter</taxon>
    </lineage>
</organism>